<feature type="chain" id="PRO_5047478620" evidence="1">
    <location>
        <begin position="31"/>
        <end position="128"/>
    </location>
</feature>
<comment type="caution">
    <text evidence="2">The sequence shown here is derived from an EMBL/GenBank/DDBJ whole genome shotgun (WGS) entry which is preliminary data.</text>
</comment>
<proteinExistence type="predicted"/>
<sequence length="128" mass="12354">MKLTHALATGAAGLSMAAAGLAVGATPAQAAPHRTSTYGLSCTYNLDEVAGTLAGSCVGRTPLGTATATFSGTWSGDSAAGTIAVDTWFGDFGGTFSGSGWSTGSATGSYTLTTPFGPLAGTFSATGS</sequence>
<protein>
    <submittedName>
        <fullName evidence="2">Uncharacterized protein</fullName>
    </submittedName>
</protein>
<dbReference type="RefSeq" id="WP_188784676.1">
    <property type="nucleotide sequence ID" value="NZ_BMNI01000008.1"/>
</dbReference>
<gene>
    <name evidence="2" type="ORF">GCM10011584_28350</name>
</gene>
<evidence type="ECO:0000313" key="3">
    <source>
        <dbReference type="Proteomes" id="UP000655410"/>
    </source>
</evidence>
<keyword evidence="1" id="KW-0732">Signal</keyword>
<dbReference type="EMBL" id="BMNI01000008">
    <property type="protein sequence ID" value="GGO92291.1"/>
    <property type="molecule type" value="Genomic_DNA"/>
</dbReference>
<reference evidence="3" key="1">
    <citation type="journal article" date="2019" name="Int. J. Syst. Evol. Microbiol.">
        <title>The Global Catalogue of Microorganisms (GCM) 10K type strain sequencing project: providing services to taxonomists for standard genome sequencing and annotation.</title>
        <authorList>
            <consortium name="The Broad Institute Genomics Platform"/>
            <consortium name="The Broad Institute Genome Sequencing Center for Infectious Disease"/>
            <person name="Wu L."/>
            <person name="Ma J."/>
        </authorList>
    </citation>
    <scope>NUCLEOTIDE SEQUENCE [LARGE SCALE GENOMIC DNA]</scope>
    <source>
        <strain evidence="3">CGMCC 4.7371</strain>
    </source>
</reference>
<organism evidence="2 3">
    <name type="scientific">Nocardioides phosphati</name>
    <dbReference type="NCBI Taxonomy" id="1867775"/>
    <lineage>
        <taxon>Bacteria</taxon>
        <taxon>Bacillati</taxon>
        <taxon>Actinomycetota</taxon>
        <taxon>Actinomycetes</taxon>
        <taxon>Propionibacteriales</taxon>
        <taxon>Nocardioidaceae</taxon>
        <taxon>Nocardioides</taxon>
    </lineage>
</organism>
<dbReference type="Proteomes" id="UP000655410">
    <property type="component" value="Unassembled WGS sequence"/>
</dbReference>
<evidence type="ECO:0000313" key="2">
    <source>
        <dbReference type="EMBL" id="GGO92291.1"/>
    </source>
</evidence>
<feature type="signal peptide" evidence="1">
    <location>
        <begin position="1"/>
        <end position="30"/>
    </location>
</feature>
<name>A0ABQ2NDV7_9ACTN</name>
<accession>A0ABQ2NDV7</accession>
<evidence type="ECO:0000256" key="1">
    <source>
        <dbReference type="SAM" id="SignalP"/>
    </source>
</evidence>
<keyword evidence="3" id="KW-1185">Reference proteome</keyword>